<name>A0ABU2G0R8_9EURY</name>
<evidence type="ECO:0000256" key="1">
    <source>
        <dbReference type="SAM" id="MobiDB-lite"/>
    </source>
</evidence>
<accession>A0ABU2G0R8</accession>
<organism evidence="2 3">
    <name type="scientific">Halogeometricum luteum</name>
    <dbReference type="NCBI Taxonomy" id="2950537"/>
    <lineage>
        <taxon>Archaea</taxon>
        <taxon>Methanobacteriati</taxon>
        <taxon>Methanobacteriota</taxon>
        <taxon>Stenosarchaea group</taxon>
        <taxon>Halobacteria</taxon>
        <taxon>Halobacteriales</taxon>
        <taxon>Haloferacaceae</taxon>
        <taxon>Halogeometricum</taxon>
    </lineage>
</organism>
<reference evidence="2 3" key="1">
    <citation type="submission" date="2022-06" db="EMBL/GenBank/DDBJ databases">
        <title>Halogeometricum sp. a new haloarchaeum isolate from saline soil.</title>
        <authorList>
            <person name="Strakova D."/>
            <person name="Galisteo C."/>
            <person name="Sanchez-Porro C."/>
            <person name="Ventosa A."/>
        </authorList>
    </citation>
    <scope>NUCLEOTIDE SEQUENCE [LARGE SCALE GENOMIC DNA]</scope>
    <source>
        <strain evidence="3">S3BR25-2</strain>
    </source>
</reference>
<evidence type="ECO:0000313" key="2">
    <source>
        <dbReference type="EMBL" id="MDS0294380.1"/>
    </source>
</evidence>
<dbReference type="EMBL" id="JAMQOQ010000002">
    <property type="protein sequence ID" value="MDS0294380.1"/>
    <property type="molecule type" value="Genomic_DNA"/>
</dbReference>
<evidence type="ECO:0008006" key="4">
    <source>
        <dbReference type="Google" id="ProtNLM"/>
    </source>
</evidence>
<evidence type="ECO:0000313" key="3">
    <source>
        <dbReference type="Proteomes" id="UP001254813"/>
    </source>
</evidence>
<sequence length="69" mass="7551">MSLSGLCQICESNEAEHTCAQCGTPVCEKHYQRDKSLCTRCVEQSGRDDVVNPDPDSGPGVDDDDVHRI</sequence>
<protein>
    <recommendedName>
        <fullName evidence="4">HIT zinc finger</fullName>
    </recommendedName>
</protein>
<proteinExistence type="predicted"/>
<feature type="region of interest" description="Disordered" evidence="1">
    <location>
        <begin position="46"/>
        <end position="69"/>
    </location>
</feature>
<dbReference type="RefSeq" id="WP_310928215.1">
    <property type="nucleotide sequence ID" value="NZ_JAMQOQ010000002.1"/>
</dbReference>
<keyword evidence="3" id="KW-1185">Reference proteome</keyword>
<comment type="caution">
    <text evidence="2">The sequence shown here is derived from an EMBL/GenBank/DDBJ whole genome shotgun (WGS) entry which is preliminary data.</text>
</comment>
<gene>
    <name evidence="2" type="ORF">NDI79_09375</name>
</gene>
<dbReference type="Proteomes" id="UP001254813">
    <property type="component" value="Unassembled WGS sequence"/>
</dbReference>